<dbReference type="OrthoDB" id="5755654at2"/>
<evidence type="ECO:0000313" key="3">
    <source>
        <dbReference type="Proteomes" id="UP000294546"/>
    </source>
</evidence>
<organism evidence="2 3">
    <name type="scientific">Marinobacterium mangrovicola</name>
    <dbReference type="NCBI Taxonomy" id="1476959"/>
    <lineage>
        <taxon>Bacteria</taxon>
        <taxon>Pseudomonadati</taxon>
        <taxon>Pseudomonadota</taxon>
        <taxon>Gammaproteobacteria</taxon>
        <taxon>Oceanospirillales</taxon>
        <taxon>Oceanospirillaceae</taxon>
        <taxon>Marinobacterium</taxon>
    </lineage>
</organism>
<dbReference type="PANTHER" id="PTHR33525:SF3">
    <property type="entry name" value="RIBONUCLEASE Y"/>
    <property type="match status" value="1"/>
</dbReference>
<comment type="caution">
    <text evidence="2">The sequence shown here is derived from an EMBL/GenBank/DDBJ whole genome shotgun (WGS) entry which is preliminary data.</text>
</comment>
<dbReference type="AlphaFoldDB" id="A0A4R1GVS0"/>
<dbReference type="InterPro" id="IPR013976">
    <property type="entry name" value="HDOD"/>
</dbReference>
<dbReference type="PANTHER" id="PTHR33525">
    <property type="match status" value="1"/>
</dbReference>
<dbReference type="Proteomes" id="UP000294546">
    <property type="component" value="Unassembled WGS sequence"/>
</dbReference>
<feature type="domain" description="HDOD" evidence="1">
    <location>
        <begin position="134"/>
        <end position="333"/>
    </location>
</feature>
<dbReference type="InterPro" id="IPR011006">
    <property type="entry name" value="CheY-like_superfamily"/>
</dbReference>
<dbReference type="PROSITE" id="PS51833">
    <property type="entry name" value="HDOD"/>
    <property type="match status" value="1"/>
</dbReference>
<evidence type="ECO:0000313" key="2">
    <source>
        <dbReference type="EMBL" id="TCK08472.1"/>
    </source>
</evidence>
<dbReference type="SUPFAM" id="SSF109604">
    <property type="entry name" value="HD-domain/PDEase-like"/>
    <property type="match status" value="1"/>
</dbReference>
<protein>
    <submittedName>
        <fullName evidence="2">HD-like signal output (HDOD) protein</fullName>
    </submittedName>
</protein>
<evidence type="ECO:0000259" key="1">
    <source>
        <dbReference type="PROSITE" id="PS51833"/>
    </source>
</evidence>
<gene>
    <name evidence="2" type="ORF">CLV83_0556</name>
</gene>
<dbReference type="Pfam" id="PF08668">
    <property type="entry name" value="HDOD"/>
    <property type="match status" value="1"/>
</dbReference>
<reference evidence="2 3" key="1">
    <citation type="submission" date="2019-03" db="EMBL/GenBank/DDBJ databases">
        <title>Genomic Encyclopedia of Archaeal and Bacterial Type Strains, Phase II (KMG-II): from individual species to whole genera.</title>
        <authorList>
            <person name="Goeker M."/>
        </authorList>
    </citation>
    <scope>NUCLEOTIDE SEQUENCE [LARGE SCALE GENOMIC DNA]</scope>
    <source>
        <strain evidence="2 3">DSM 27697</strain>
    </source>
</reference>
<dbReference type="EMBL" id="SMFU01000007">
    <property type="protein sequence ID" value="TCK08472.1"/>
    <property type="molecule type" value="Genomic_DNA"/>
</dbReference>
<sequence length="398" mass="43982">MATVVYLDYIDETLFDPLDLLGWRCKLATGEAQLLELIADSSVDVVILRVEGDNLDALTFARKVASARPDLVRMLLSWSPSARYITEANDVLDAALPAQCDPAQVSHAIERVQNVKSRIFARKFDTVAAFLNDIPPLPPQVEALNAMIDARFNDNTAPVAPLFKGQVDYMKAVMELVNNPLFGSKKLIFSVADAMKLVGLRTFRDLCILVHVQRILPQPAGFDGFSFEASLQRSLRCGKLAEQLARTVGSDRVHAISACAAGFFLDIGARALVSLDPQRYFHVMERAAILKQPIYAVEKLEYNLTQGEMAAAILNRWGVSPRTVRAVLYHHVPQASDDSAYTALAAVHSADALLKSVANKAGCNFAGRLSTSYLDQIGEMDRRAHWEELAARFVERHR</sequence>
<proteinExistence type="predicted"/>
<dbReference type="SUPFAM" id="SSF52172">
    <property type="entry name" value="CheY-like"/>
    <property type="match status" value="1"/>
</dbReference>
<keyword evidence="3" id="KW-1185">Reference proteome</keyword>
<accession>A0A4R1GVS0</accession>
<dbReference type="InterPro" id="IPR052340">
    <property type="entry name" value="RNase_Y/CdgJ"/>
</dbReference>
<name>A0A4R1GVS0_9GAMM</name>
<dbReference type="Gene3D" id="1.10.3210.10">
    <property type="entry name" value="Hypothetical protein af1432"/>
    <property type="match status" value="1"/>
</dbReference>
<dbReference type="RefSeq" id="WP_132287172.1">
    <property type="nucleotide sequence ID" value="NZ_SMFU01000007.1"/>
</dbReference>